<evidence type="ECO:0000256" key="1">
    <source>
        <dbReference type="ARBA" id="ARBA00004496"/>
    </source>
</evidence>
<evidence type="ECO:0000256" key="5">
    <source>
        <dbReference type="ARBA" id="ARBA00022723"/>
    </source>
</evidence>
<dbReference type="OrthoDB" id="5242893at2"/>
<dbReference type="GO" id="GO:0045892">
    <property type="term" value="P:negative regulation of DNA-templated transcription"/>
    <property type="evidence" value="ECO:0007669"/>
    <property type="project" value="TreeGrafter"/>
</dbReference>
<evidence type="ECO:0000256" key="6">
    <source>
        <dbReference type="ARBA" id="ARBA00022833"/>
    </source>
</evidence>
<evidence type="ECO:0000256" key="11">
    <source>
        <dbReference type="PIRSR" id="PIRSR602481-1"/>
    </source>
</evidence>
<gene>
    <name evidence="13" type="ordered locus">Bcav_3239</name>
</gene>
<keyword evidence="9" id="KW-0238">DNA-binding</keyword>
<dbReference type="SUPFAM" id="SSF46785">
    <property type="entry name" value="Winged helix' DNA-binding domain"/>
    <property type="match status" value="1"/>
</dbReference>
<evidence type="ECO:0000256" key="2">
    <source>
        <dbReference type="ARBA" id="ARBA00007957"/>
    </source>
</evidence>
<reference evidence="13 14" key="1">
    <citation type="journal article" date="2009" name="Stand. Genomic Sci.">
        <title>Complete genome sequence of Beutenbergia cavernae type strain (HKI 0122).</title>
        <authorList>
            <person name="Land M."/>
            <person name="Pukall R."/>
            <person name="Abt B."/>
            <person name="Goker M."/>
            <person name="Rohde M."/>
            <person name="Glavina Del Rio T."/>
            <person name="Tice H."/>
            <person name="Copeland A."/>
            <person name="Cheng J.F."/>
            <person name="Lucas S."/>
            <person name="Chen F."/>
            <person name="Nolan M."/>
            <person name="Bruce D."/>
            <person name="Goodwin L."/>
            <person name="Pitluck S."/>
            <person name="Ivanova N."/>
            <person name="Mavromatis K."/>
            <person name="Ovchinnikova G."/>
            <person name="Pati A."/>
            <person name="Chen A."/>
            <person name="Palaniappan K."/>
            <person name="Hauser L."/>
            <person name="Chang Y.J."/>
            <person name="Jefferies C.C."/>
            <person name="Saunders E."/>
            <person name="Brettin T."/>
            <person name="Detter J.C."/>
            <person name="Han C."/>
            <person name="Chain P."/>
            <person name="Bristow J."/>
            <person name="Eisen J.A."/>
            <person name="Markowitz V."/>
            <person name="Hugenholtz P."/>
            <person name="Kyrpides N.C."/>
            <person name="Klenk H.P."/>
            <person name="Lapidus A."/>
        </authorList>
    </citation>
    <scope>NUCLEOTIDE SEQUENCE [LARGE SCALE GENOMIC DNA]</scope>
    <source>
        <strain evidence="14">ATCC BAA-8 / DSM 12333 / NBRC 16432</strain>
    </source>
</reference>
<dbReference type="InterPro" id="IPR002481">
    <property type="entry name" value="FUR"/>
</dbReference>
<sequence length="173" mass="17954">MADGGGDLGATADVADVAALRSRGLRVTRPRVAVLASLREHPHASAEDLVRDVAARLGHVSVQAVYDVVAVLTDGGLVRRVDPAGATSARYEIDTRDNHHHLVCRRCGAVVDVPCAVGHTACLTPSLDHGFTLTESEVTYWGICPACQADASSSTDPADVGAPSTPPPTGRIT</sequence>
<keyword evidence="7" id="KW-0408">Iron</keyword>
<evidence type="ECO:0000256" key="8">
    <source>
        <dbReference type="ARBA" id="ARBA00023015"/>
    </source>
</evidence>
<proteinExistence type="inferred from homology"/>
<evidence type="ECO:0000256" key="10">
    <source>
        <dbReference type="ARBA" id="ARBA00023163"/>
    </source>
</evidence>
<dbReference type="Pfam" id="PF01475">
    <property type="entry name" value="FUR"/>
    <property type="match status" value="1"/>
</dbReference>
<keyword evidence="3" id="KW-0963">Cytoplasm</keyword>
<keyword evidence="6 11" id="KW-0862">Zinc</keyword>
<feature type="binding site" evidence="11">
    <location>
        <position position="104"/>
    </location>
    <ligand>
        <name>Zn(2+)</name>
        <dbReference type="ChEBI" id="CHEBI:29105"/>
    </ligand>
</feature>
<dbReference type="GO" id="GO:0003700">
    <property type="term" value="F:DNA-binding transcription factor activity"/>
    <property type="evidence" value="ECO:0007669"/>
    <property type="project" value="InterPro"/>
</dbReference>
<name>C5C173_BEUC1</name>
<comment type="subcellular location">
    <subcellularLocation>
        <location evidence="1">Cytoplasm</location>
    </subcellularLocation>
</comment>
<feature type="binding site" evidence="11">
    <location>
        <position position="107"/>
    </location>
    <ligand>
        <name>Zn(2+)</name>
        <dbReference type="ChEBI" id="CHEBI:29105"/>
    </ligand>
</feature>
<keyword evidence="4" id="KW-0678">Repressor</keyword>
<evidence type="ECO:0000313" key="13">
    <source>
        <dbReference type="EMBL" id="ACQ81483.1"/>
    </source>
</evidence>
<comment type="similarity">
    <text evidence="2">Belongs to the Fur family.</text>
</comment>
<feature type="binding site" evidence="11">
    <location>
        <position position="147"/>
    </location>
    <ligand>
        <name>Zn(2+)</name>
        <dbReference type="ChEBI" id="CHEBI:29105"/>
    </ligand>
</feature>
<dbReference type="InterPro" id="IPR036390">
    <property type="entry name" value="WH_DNA-bd_sf"/>
</dbReference>
<dbReference type="GO" id="GO:0005737">
    <property type="term" value="C:cytoplasm"/>
    <property type="evidence" value="ECO:0007669"/>
    <property type="project" value="UniProtKB-SubCell"/>
</dbReference>
<dbReference type="PANTHER" id="PTHR33202:SF18">
    <property type="entry name" value="TRANSCRIPTIONAL REGULATOR FURA"/>
    <property type="match status" value="1"/>
</dbReference>
<evidence type="ECO:0000313" key="14">
    <source>
        <dbReference type="Proteomes" id="UP000007962"/>
    </source>
</evidence>
<keyword evidence="14" id="KW-1185">Reference proteome</keyword>
<evidence type="ECO:0000256" key="3">
    <source>
        <dbReference type="ARBA" id="ARBA00022490"/>
    </source>
</evidence>
<feature type="compositionally biased region" description="Pro residues" evidence="12">
    <location>
        <begin position="164"/>
        <end position="173"/>
    </location>
</feature>
<dbReference type="RefSeq" id="WP_015883721.1">
    <property type="nucleotide sequence ID" value="NC_012669.1"/>
</dbReference>
<dbReference type="AlphaFoldDB" id="C5C173"/>
<feature type="binding site" evidence="11">
    <location>
        <position position="144"/>
    </location>
    <ligand>
        <name>Zn(2+)</name>
        <dbReference type="ChEBI" id="CHEBI:29105"/>
    </ligand>
</feature>
<dbReference type="EMBL" id="CP001618">
    <property type="protein sequence ID" value="ACQ81483.1"/>
    <property type="molecule type" value="Genomic_DNA"/>
</dbReference>
<protein>
    <submittedName>
        <fullName evidence="13">Ferric uptake regulator, Fur family</fullName>
    </submittedName>
</protein>
<evidence type="ECO:0000256" key="4">
    <source>
        <dbReference type="ARBA" id="ARBA00022491"/>
    </source>
</evidence>
<dbReference type="GO" id="GO:0000976">
    <property type="term" value="F:transcription cis-regulatory region binding"/>
    <property type="evidence" value="ECO:0007669"/>
    <property type="project" value="TreeGrafter"/>
</dbReference>
<dbReference type="PANTHER" id="PTHR33202">
    <property type="entry name" value="ZINC UPTAKE REGULATION PROTEIN"/>
    <property type="match status" value="1"/>
</dbReference>
<dbReference type="Proteomes" id="UP000007962">
    <property type="component" value="Chromosome"/>
</dbReference>
<feature type="region of interest" description="Disordered" evidence="12">
    <location>
        <begin position="151"/>
        <end position="173"/>
    </location>
</feature>
<organism evidence="13 14">
    <name type="scientific">Beutenbergia cavernae (strain ATCC BAA-8 / DSM 12333 / CCUG 43141 / JCM 11478 / NBRC 16432 / NCIMB 13614 / HKI 0122)</name>
    <dbReference type="NCBI Taxonomy" id="471853"/>
    <lineage>
        <taxon>Bacteria</taxon>
        <taxon>Bacillati</taxon>
        <taxon>Actinomycetota</taxon>
        <taxon>Actinomycetes</taxon>
        <taxon>Micrococcales</taxon>
        <taxon>Beutenbergiaceae</taxon>
        <taxon>Beutenbergia</taxon>
    </lineage>
</organism>
<dbReference type="eggNOG" id="COG0735">
    <property type="taxonomic scope" value="Bacteria"/>
</dbReference>
<dbReference type="GO" id="GO:0008270">
    <property type="term" value="F:zinc ion binding"/>
    <property type="evidence" value="ECO:0007669"/>
    <property type="project" value="TreeGrafter"/>
</dbReference>
<dbReference type="HOGENOM" id="CLU_096072_4_0_11"/>
<evidence type="ECO:0000256" key="7">
    <source>
        <dbReference type="ARBA" id="ARBA00023004"/>
    </source>
</evidence>
<dbReference type="KEGG" id="bcv:Bcav_3239"/>
<evidence type="ECO:0000256" key="9">
    <source>
        <dbReference type="ARBA" id="ARBA00023125"/>
    </source>
</evidence>
<keyword evidence="8" id="KW-0805">Transcription regulation</keyword>
<dbReference type="STRING" id="471853.Bcav_3239"/>
<keyword evidence="10" id="KW-0804">Transcription</keyword>
<accession>C5C173</accession>
<dbReference type="CDD" id="cd07153">
    <property type="entry name" value="Fur_like"/>
    <property type="match status" value="1"/>
</dbReference>
<dbReference type="GO" id="GO:1900376">
    <property type="term" value="P:regulation of secondary metabolite biosynthetic process"/>
    <property type="evidence" value="ECO:0007669"/>
    <property type="project" value="TreeGrafter"/>
</dbReference>
<keyword evidence="5 11" id="KW-0479">Metal-binding</keyword>
<dbReference type="InterPro" id="IPR043135">
    <property type="entry name" value="Fur_C"/>
</dbReference>
<evidence type="ECO:0000256" key="12">
    <source>
        <dbReference type="SAM" id="MobiDB-lite"/>
    </source>
</evidence>
<dbReference type="Gene3D" id="1.10.10.10">
    <property type="entry name" value="Winged helix-like DNA-binding domain superfamily/Winged helix DNA-binding domain"/>
    <property type="match status" value="1"/>
</dbReference>
<comment type="cofactor">
    <cofactor evidence="11">
        <name>Zn(2+)</name>
        <dbReference type="ChEBI" id="CHEBI:29105"/>
    </cofactor>
    <text evidence="11">Binds 1 zinc ion per subunit.</text>
</comment>
<dbReference type="InterPro" id="IPR036388">
    <property type="entry name" value="WH-like_DNA-bd_sf"/>
</dbReference>
<dbReference type="Gene3D" id="3.30.1490.190">
    <property type="match status" value="1"/>
</dbReference>